<proteinExistence type="predicted"/>
<keyword evidence="3" id="KW-1185">Reference proteome</keyword>
<accession>A0AAV4PF92</accession>
<name>A0AAV4PF92_CAEEX</name>
<comment type="caution">
    <text evidence="2">The sequence shown here is derived from an EMBL/GenBank/DDBJ whole genome shotgun (WGS) entry which is preliminary data.</text>
</comment>
<dbReference type="Proteomes" id="UP001054945">
    <property type="component" value="Unassembled WGS sequence"/>
</dbReference>
<feature type="region of interest" description="Disordered" evidence="1">
    <location>
        <begin position="31"/>
        <end position="70"/>
    </location>
</feature>
<organism evidence="2 3">
    <name type="scientific">Caerostris extrusa</name>
    <name type="common">Bark spider</name>
    <name type="synonym">Caerostris bankana</name>
    <dbReference type="NCBI Taxonomy" id="172846"/>
    <lineage>
        <taxon>Eukaryota</taxon>
        <taxon>Metazoa</taxon>
        <taxon>Ecdysozoa</taxon>
        <taxon>Arthropoda</taxon>
        <taxon>Chelicerata</taxon>
        <taxon>Arachnida</taxon>
        <taxon>Araneae</taxon>
        <taxon>Araneomorphae</taxon>
        <taxon>Entelegynae</taxon>
        <taxon>Araneoidea</taxon>
        <taxon>Araneidae</taxon>
        <taxon>Caerostris</taxon>
    </lineage>
</organism>
<gene>
    <name evidence="2" type="ORF">CEXT_276411</name>
</gene>
<reference evidence="2 3" key="1">
    <citation type="submission" date="2021-06" db="EMBL/GenBank/DDBJ databases">
        <title>Caerostris extrusa draft genome.</title>
        <authorList>
            <person name="Kono N."/>
            <person name="Arakawa K."/>
        </authorList>
    </citation>
    <scope>NUCLEOTIDE SEQUENCE [LARGE SCALE GENOMIC DNA]</scope>
</reference>
<evidence type="ECO:0000313" key="3">
    <source>
        <dbReference type="Proteomes" id="UP001054945"/>
    </source>
</evidence>
<dbReference type="EMBL" id="BPLR01004408">
    <property type="protein sequence ID" value="GIX94683.1"/>
    <property type="molecule type" value="Genomic_DNA"/>
</dbReference>
<dbReference type="AlphaFoldDB" id="A0AAV4PF92"/>
<evidence type="ECO:0000313" key="2">
    <source>
        <dbReference type="EMBL" id="GIX94683.1"/>
    </source>
</evidence>
<protein>
    <submittedName>
        <fullName evidence="2">Uncharacterized protein</fullName>
    </submittedName>
</protein>
<sequence>MLHSVLNNPEFECFTRTPYLTRVSHCSPALTTHHGEGGGAIRAGKHRSERGCKGASPPLRDREFSSSTTAAGKTAPLFTSLKKCRSSLMSFK</sequence>
<evidence type="ECO:0000256" key="1">
    <source>
        <dbReference type="SAM" id="MobiDB-lite"/>
    </source>
</evidence>